<dbReference type="EMBL" id="JBHTAJ010000002">
    <property type="protein sequence ID" value="MFC7178222.1"/>
    <property type="molecule type" value="Genomic_DNA"/>
</dbReference>
<comment type="caution">
    <text evidence="2">The sequence shown here is derived from an EMBL/GenBank/DDBJ whole genome shotgun (WGS) entry which is preliminary data.</text>
</comment>
<dbReference type="Proteomes" id="UP001596435">
    <property type="component" value="Unassembled WGS sequence"/>
</dbReference>
<protein>
    <submittedName>
        <fullName evidence="2">Uncharacterized protein</fullName>
    </submittedName>
</protein>
<dbReference type="RefSeq" id="WP_345708934.1">
    <property type="nucleotide sequence ID" value="NZ_BAABKV010000001.1"/>
</dbReference>
<keyword evidence="3" id="KW-1185">Reference proteome</keyword>
<evidence type="ECO:0000313" key="2">
    <source>
        <dbReference type="EMBL" id="MFC7178222.1"/>
    </source>
</evidence>
<evidence type="ECO:0000313" key="3">
    <source>
        <dbReference type="Proteomes" id="UP001596435"/>
    </source>
</evidence>
<organism evidence="2 3">
    <name type="scientific">Kitasatospora paranensis</name>
    <dbReference type="NCBI Taxonomy" id="258053"/>
    <lineage>
        <taxon>Bacteria</taxon>
        <taxon>Bacillati</taxon>
        <taxon>Actinomycetota</taxon>
        <taxon>Actinomycetes</taxon>
        <taxon>Kitasatosporales</taxon>
        <taxon>Streptomycetaceae</taxon>
        <taxon>Kitasatospora</taxon>
    </lineage>
</organism>
<proteinExistence type="predicted"/>
<accession>A0ABW2FP81</accession>
<name>A0ABW2FP81_9ACTN</name>
<feature type="region of interest" description="Disordered" evidence="1">
    <location>
        <begin position="47"/>
        <end position="82"/>
    </location>
</feature>
<gene>
    <name evidence="2" type="ORF">ACFQMG_01445</name>
</gene>
<evidence type="ECO:0000256" key="1">
    <source>
        <dbReference type="SAM" id="MobiDB-lite"/>
    </source>
</evidence>
<sequence>MNISQPTAGQVYESCHPRDAGLRIQVLSTGGGRARVQVVGGSPLVRAIPIGSLHPSGTTGSGAPRRTGYRLLAPPAGPHDVR</sequence>
<reference evidence="3" key="1">
    <citation type="journal article" date="2019" name="Int. J. Syst. Evol. Microbiol.">
        <title>The Global Catalogue of Microorganisms (GCM) 10K type strain sequencing project: providing services to taxonomists for standard genome sequencing and annotation.</title>
        <authorList>
            <consortium name="The Broad Institute Genomics Platform"/>
            <consortium name="The Broad Institute Genome Sequencing Center for Infectious Disease"/>
            <person name="Wu L."/>
            <person name="Ma J."/>
        </authorList>
    </citation>
    <scope>NUCLEOTIDE SEQUENCE [LARGE SCALE GENOMIC DNA]</scope>
    <source>
        <strain evidence="3">CGMCC 1.12859</strain>
    </source>
</reference>